<organismHost>
    <name type="scientific">Staphylococcus aureus</name>
    <dbReference type="NCBI Taxonomy" id="1280"/>
</organismHost>
<name>V5XWT8_BPS24</name>
<dbReference type="Proteomes" id="UP000201261">
    <property type="component" value="Segment"/>
</dbReference>
<keyword evidence="2" id="KW-1185">Reference proteome</keyword>
<evidence type="ECO:0008006" key="3">
    <source>
        <dbReference type="Google" id="ProtNLM"/>
    </source>
</evidence>
<evidence type="ECO:0000313" key="2">
    <source>
        <dbReference type="Proteomes" id="UP000201261"/>
    </source>
</evidence>
<organism evidence="1 2">
    <name type="scientific">Staphylococcus phage S25-4</name>
    <dbReference type="NCBI Taxonomy" id="1041527"/>
    <lineage>
        <taxon>Viruses</taxon>
        <taxon>Duplodnaviria</taxon>
        <taxon>Heunggongvirae</taxon>
        <taxon>Uroviricota</taxon>
        <taxon>Caudoviricetes</taxon>
        <taxon>Herelleviridae</taxon>
        <taxon>Twortvirinae</taxon>
        <taxon>Kayvirus</taxon>
        <taxon>Kayvirus S254</taxon>
    </lineage>
</organism>
<accession>V5XWT8</accession>
<dbReference type="EMBL" id="AB853331">
    <property type="protein sequence ID" value="BAO09552.1"/>
    <property type="molecule type" value="Genomic_DNA"/>
</dbReference>
<evidence type="ECO:0000313" key="1">
    <source>
        <dbReference type="EMBL" id="BAO09552.1"/>
    </source>
</evidence>
<proteinExistence type="predicted"/>
<dbReference type="GeneID" id="17729183"/>
<dbReference type="KEGG" id="vg:17729183"/>
<protein>
    <recommendedName>
        <fullName evidence="3">Homing endonuclease</fullName>
    </recommendedName>
</protein>
<sequence length="365" mass="43175">MRKKWSDKDFKYKVGQYINNDIKVVAYKPFLGKKGKKGYSYIKGYYLLCLVSNKVFQLREDKLKETSKSPYVSGLIPWEGNWLYKEKHILPYLKNPIEAKNFTATSTKNIECICPNCSKEKTMRISNLVKRGFTCINCSESTPFTELYMICLLEDNNINYVTQKQFDDLPKLYFDFYLPNYNIVIEVQGGYHYNSDVRSLATQETDRVKRNYCKDKDIKLIEIDARKTSLYYILNSINHTELSSILRVREENIRELLYKYRLTESDNNIIKEFNRYRVYNETARRLGIDSYRVRSTIEKYGLEYKLLSKEEKAIRCTTVDKVFNSIQEAKDWCGLTSNGLEKVLSGERKHAGKYKGQYLEWEYID</sequence>
<reference evidence="1 2" key="1">
    <citation type="journal article" date="2014" name="Ann. Microbiol.">
        <title>Genomic and phylogenetic traits of Staphylococcus phages S25-3 and S25-4 (family Myoviridae, genus Twort-like viruses).</title>
        <authorList>
            <person name="Takemura-Uchiyama I."/>
            <person name="Uchiyama J."/>
            <person name="Kato S."/>
            <person name="Ujihara T."/>
            <person name="Daibata M."/>
            <person name="Matsuzaki S."/>
        </authorList>
    </citation>
    <scope>NUCLEOTIDE SEQUENCE [LARGE SCALE GENOMIC DNA]</scope>
    <source>
        <strain evidence="1 2">S25-4</strain>
    </source>
</reference>
<dbReference type="RefSeq" id="YP_008853949.1">
    <property type="nucleotide sequence ID" value="NC_022918.1"/>
</dbReference>
<dbReference type="Gene3D" id="3.40.960.10">
    <property type="entry name" value="VSR Endonuclease"/>
    <property type="match status" value="1"/>
</dbReference>